<name>A0A6G0VKU7_APHCR</name>
<gene>
    <name evidence="1" type="ORF">FWK35_00037222</name>
</gene>
<organism evidence="1 2">
    <name type="scientific">Aphis craccivora</name>
    <name type="common">Cowpea aphid</name>
    <dbReference type="NCBI Taxonomy" id="307492"/>
    <lineage>
        <taxon>Eukaryota</taxon>
        <taxon>Metazoa</taxon>
        <taxon>Ecdysozoa</taxon>
        <taxon>Arthropoda</taxon>
        <taxon>Hexapoda</taxon>
        <taxon>Insecta</taxon>
        <taxon>Pterygota</taxon>
        <taxon>Neoptera</taxon>
        <taxon>Paraneoptera</taxon>
        <taxon>Hemiptera</taxon>
        <taxon>Sternorrhyncha</taxon>
        <taxon>Aphidomorpha</taxon>
        <taxon>Aphidoidea</taxon>
        <taxon>Aphididae</taxon>
        <taxon>Aphidini</taxon>
        <taxon>Aphis</taxon>
        <taxon>Aphis</taxon>
    </lineage>
</organism>
<sequence>MFLHMCLRHHSPPAKLIDCRNFYLDFSSRKLLNIGLDPTDKFNTVIHIITPSRFVNISADFLKLTISSILNQGENVLVIESKIQDGCRIRILLNRSDLLKLQDLEWSIFETIERKPKSLNRSYTAN</sequence>
<comment type="caution">
    <text evidence="1">The sequence shown here is derived from an EMBL/GenBank/DDBJ whole genome shotgun (WGS) entry which is preliminary data.</text>
</comment>
<keyword evidence="2" id="KW-1185">Reference proteome</keyword>
<accession>A0A6G0VKU7</accession>
<evidence type="ECO:0000313" key="2">
    <source>
        <dbReference type="Proteomes" id="UP000478052"/>
    </source>
</evidence>
<dbReference type="EMBL" id="VUJU01015196">
    <property type="protein sequence ID" value="KAF0696172.1"/>
    <property type="molecule type" value="Genomic_DNA"/>
</dbReference>
<protein>
    <submittedName>
        <fullName evidence="1">Uncharacterized protein</fullName>
    </submittedName>
</protein>
<reference evidence="1 2" key="1">
    <citation type="submission" date="2019-08" db="EMBL/GenBank/DDBJ databases">
        <title>Whole genome of Aphis craccivora.</title>
        <authorList>
            <person name="Voronova N.V."/>
            <person name="Shulinski R.S."/>
            <person name="Bandarenka Y.V."/>
            <person name="Zhorov D.G."/>
            <person name="Warner D."/>
        </authorList>
    </citation>
    <scope>NUCLEOTIDE SEQUENCE [LARGE SCALE GENOMIC DNA]</scope>
    <source>
        <strain evidence="1">180601</strain>
        <tissue evidence="1">Whole Body</tissue>
    </source>
</reference>
<dbReference type="AlphaFoldDB" id="A0A6G0VKU7"/>
<evidence type="ECO:0000313" key="1">
    <source>
        <dbReference type="EMBL" id="KAF0696172.1"/>
    </source>
</evidence>
<dbReference type="Proteomes" id="UP000478052">
    <property type="component" value="Unassembled WGS sequence"/>
</dbReference>
<dbReference type="OrthoDB" id="6607312at2759"/>
<proteinExistence type="predicted"/>